<feature type="region of interest" description="Disordered" evidence="13">
    <location>
        <begin position="1"/>
        <end position="25"/>
    </location>
</feature>
<feature type="transmembrane region" description="Helical" evidence="14">
    <location>
        <begin position="178"/>
        <end position="198"/>
    </location>
</feature>
<keyword evidence="12" id="KW-0349">Heme</keyword>
<dbReference type="PANTHER" id="PTHR11351:SF31">
    <property type="entry name" value="DESATURASE 1, ISOFORM A-RELATED"/>
    <property type="match status" value="1"/>
</dbReference>
<dbReference type="GO" id="GO:0004768">
    <property type="term" value="F:stearoyl-CoA 9-desaturase activity"/>
    <property type="evidence" value="ECO:0007669"/>
    <property type="project" value="UniProtKB-UniRule"/>
</dbReference>
<dbReference type="InterPro" id="IPR009160">
    <property type="entry name" value="Acyl-CoA_deSatase_haem/ster-bd"/>
</dbReference>
<keyword evidence="12" id="KW-0479">Metal-binding</keyword>
<dbReference type="Proteomes" id="UP000269721">
    <property type="component" value="Unassembled WGS sequence"/>
</dbReference>
<comment type="function">
    <text evidence="12">Stearoyl-CoA desaturase that utilizes O(2) and electrons from reduced cytochrome b5 to introduce the first double bond into saturated fatty acyl-CoA substrates.</text>
</comment>
<gene>
    <name evidence="16" type="ORF">BDK51DRAFT_16122</name>
</gene>
<comment type="cofactor">
    <cofactor evidence="12">
        <name>Fe(2+)</name>
        <dbReference type="ChEBI" id="CHEBI:29033"/>
    </cofactor>
    <text evidence="12">Expected to bind 2 Fe(2+) ions per subunit.</text>
</comment>
<dbReference type="OrthoDB" id="10260134at2759"/>
<protein>
    <recommendedName>
        <fullName evidence="12">Acyl-CoA desaturase</fullName>
        <ecNumber evidence="12">1.14.19.1</ecNumber>
    </recommendedName>
</protein>
<dbReference type="SMART" id="SM01117">
    <property type="entry name" value="Cyt-b5"/>
    <property type="match status" value="1"/>
</dbReference>
<dbReference type="GO" id="GO:0005789">
    <property type="term" value="C:endoplasmic reticulum membrane"/>
    <property type="evidence" value="ECO:0007669"/>
    <property type="project" value="TreeGrafter"/>
</dbReference>
<keyword evidence="17" id="KW-1185">Reference proteome</keyword>
<keyword evidence="6 14" id="KW-1133">Transmembrane helix</keyword>
<keyword evidence="11 12" id="KW-0275">Fatty acid biosynthesis</keyword>
<feature type="transmembrane region" description="Helical" evidence="14">
    <location>
        <begin position="40"/>
        <end position="58"/>
    </location>
</feature>
<dbReference type="InterPro" id="IPR001199">
    <property type="entry name" value="Cyt_B5-like_heme/steroid-bd"/>
</dbReference>
<evidence type="ECO:0000256" key="4">
    <source>
        <dbReference type="ARBA" id="ARBA00022692"/>
    </source>
</evidence>
<evidence type="ECO:0000256" key="11">
    <source>
        <dbReference type="ARBA" id="ARBA00023160"/>
    </source>
</evidence>
<evidence type="ECO:0000256" key="12">
    <source>
        <dbReference type="PIRNR" id="PIRNR000345"/>
    </source>
</evidence>
<evidence type="ECO:0000256" key="13">
    <source>
        <dbReference type="SAM" id="MobiDB-lite"/>
    </source>
</evidence>
<evidence type="ECO:0000256" key="2">
    <source>
        <dbReference type="ARBA" id="ARBA00009295"/>
    </source>
</evidence>
<keyword evidence="12" id="KW-0813">Transport</keyword>
<evidence type="ECO:0000256" key="1">
    <source>
        <dbReference type="ARBA" id="ARBA00004141"/>
    </source>
</evidence>
<proteinExistence type="inferred from homology"/>
<dbReference type="Gene3D" id="3.10.120.10">
    <property type="entry name" value="Cytochrome b5-like heme/steroid binding domain"/>
    <property type="match status" value="1"/>
</dbReference>
<keyword evidence="10 14" id="KW-0472">Membrane</keyword>
<dbReference type="EC" id="1.14.19.1" evidence="12"/>
<dbReference type="PRINTS" id="PR00075">
    <property type="entry name" value="FACDDSATRASE"/>
</dbReference>
<dbReference type="InterPro" id="IPR036400">
    <property type="entry name" value="Cyt_B5-like_heme/steroid_sf"/>
</dbReference>
<name>A0A4P9W000_9FUNG</name>
<dbReference type="GO" id="GO:0006636">
    <property type="term" value="P:unsaturated fatty acid biosynthetic process"/>
    <property type="evidence" value="ECO:0007669"/>
    <property type="project" value="UniProtKB-UniRule"/>
</dbReference>
<keyword evidence="12" id="KW-0249">Electron transport</keyword>
<accession>A0A4P9W000</accession>
<dbReference type="PANTHER" id="PTHR11351">
    <property type="entry name" value="ACYL-COA DESATURASE"/>
    <property type="match status" value="1"/>
</dbReference>
<evidence type="ECO:0000313" key="16">
    <source>
        <dbReference type="EMBL" id="RKO85374.1"/>
    </source>
</evidence>
<evidence type="ECO:0000256" key="7">
    <source>
        <dbReference type="ARBA" id="ARBA00023002"/>
    </source>
</evidence>
<dbReference type="EMBL" id="KZ999145">
    <property type="protein sequence ID" value="RKO85374.1"/>
    <property type="molecule type" value="Genomic_DNA"/>
</dbReference>
<dbReference type="Pfam" id="PF00487">
    <property type="entry name" value="FA_desaturase"/>
    <property type="match status" value="1"/>
</dbReference>
<comment type="catalytic activity">
    <reaction evidence="12">
        <text>octadecanoyl-CoA + 2 Fe(II)-[cytochrome b5] + O2 + 2 H(+) = (9Z)-octadecenoyl-CoA + 2 Fe(III)-[cytochrome b5] + 2 H2O</text>
        <dbReference type="Rhea" id="RHEA:19721"/>
        <dbReference type="Rhea" id="RHEA-COMP:10438"/>
        <dbReference type="Rhea" id="RHEA-COMP:10439"/>
        <dbReference type="ChEBI" id="CHEBI:15377"/>
        <dbReference type="ChEBI" id="CHEBI:15378"/>
        <dbReference type="ChEBI" id="CHEBI:15379"/>
        <dbReference type="ChEBI" id="CHEBI:29033"/>
        <dbReference type="ChEBI" id="CHEBI:29034"/>
        <dbReference type="ChEBI" id="CHEBI:57387"/>
        <dbReference type="ChEBI" id="CHEBI:57394"/>
        <dbReference type="EC" id="1.14.19.1"/>
    </reaction>
</comment>
<evidence type="ECO:0000256" key="9">
    <source>
        <dbReference type="ARBA" id="ARBA00023098"/>
    </source>
</evidence>
<feature type="domain" description="Cytochrome b5 heme-binding" evidence="15">
    <location>
        <begin position="337"/>
        <end position="416"/>
    </location>
</feature>
<dbReference type="SUPFAM" id="SSF55856">
    <property type="entry name" value="Cytochrome b5-like heme/steroid binding domain"/>
    <property type="match status" value="1"/>
</dbReference>
<evidence type="ECO:0000256" key="14">
    <source>
        <dbReference type="SAM" id="Phobius"/>
    </source>
</evidence>
<dbReference type="PIRSF" id="PIRSF000345">
    <property type="entry name" value="OLE1"/>
    <property type="match status" value="1"/>
</dbReference>
<evidence type="ECO:0000256" key="5">
    <source>
        <dbReference type="ARBA" id="ARBA00022832"/>
    </source>
</evidence>
<dbReference type="GO" id="GO:0005506">
    <property type="term" value="F:iron ion binding"/>
    <property type="evidence" value="ECO:0007669"/>
    <property type="project" value="TreeGrafter"/>
</dbReference>
<evidence type="ECO:0000256" key="6">
    <source>
        <dbReference type="ARBA" id="ARBA00022989"/>
    </source>
</evidence>
<dbReference type="CDD" id="cd03505">
    <property type="entry name" value="Delta9-FADS-like"/>
    <property type="match status" value="1"/>
</dbReference>
<dbReference type="PROSITE" id="PS50255">
    <property type="entry name" value="CYTOCHROME_B5_2"/>
    <property type="match status" value="1"/>
</dbReference>
<dbReference type="InterPro" id="IPR005804">
    <property type="entry name" value="FA_desaturase_dom"/>
</dbReference>
<feature type="transmembrane region" description="Helical" evidence="14">
    <location>
        <begin position="99"/>
        <end position="118"/>
    </location>
</feature>
<keyword evidence="5 12" id="KW-0276">Fatty acid metabolism</keyword>
<evidence type="ECO:0000256" key="3">
    <source>
        <dbReference type="ARBA" id="ARBA00022516"/>
    </source>
</evidence>
<dbReference type="InterPro" id="IPR015876">
    <property type="entry name" value="Acyl-CoA_DS"/>
</dbReference>
<evidence type="ECO:0000256" key="10">
    <source>
        <dbReference type="ARBA" id="ARBA00023136"/>
    </source>
</evidence>
<keyword evidence="8 12" id="KW-0408">Iron</keyword>
<comment type="subcellular location">
    <subcellularLocation>
        <location evidence="1">Membrane</location>
        <topology evidence="1">Multi-pass membrane protein</topology>
    </subcellularLocation>
</comment>
<keyword evidence="3 12" id="KW-0444">Lipid biosynthesis</keyword>
<evidence type="ECO:0000256" key="8">
    <source>
        <dbReference type="ARBA" id="ARBA00023004"/>
    </source>
</evidence>
<dbReference type="AlphaFoldDB" id="A0A4P9W000"/>
<keyword evidence="9 12" id="KW-0443">Lipid metabolism</keyword>
<organism evidence="16 17">
    <name type="scientific">Blyttiomyces helicus</name>
    <dbReference type="NCBI Taxonomy" id="388810"/>
    <lineage>
        <taxon>Eukaryota</taxon>
        <taxon>Fungi</taxon>
        <taxon>Fungi incertae sedis</taxon>
        <taxon>Chytridiomycota</taxon>
        <taxon>Chytridiomycota incertae sedis</taxon>
        <taxon>Chytridiomycetes</taxon>
        <taxon>Chytridiomycetes incertae sedis</taxon>
        <taxon>Blyttiomyces</taxon>
    </lineage>
</organism>
<evidence type="ECO:0000259" key="15">
    <source>
        <dbReference type="PROSITE" id="PS50255"/>
    </source>
</evidence>
<evidence type="ECO:0000313" key="17">
    <source>
        <dbReference type="Proteomes" id="UP000269721"/>
    </source>
</evidence>
<sequence>MSATATQTQTHTAAPSTPLPYSPSSQEAPLRPWKFHLDEAGAIIIAVHIIAAASLFYYTPAAKTWWLTFVSWQLGNFGVTVGIHRLWSHRSYTASLPLRFALGIMATMAFQQRIYWWAMRHRLHHRYIDTDMDPYNAKKGFWYTHIGWVYEKVHYPKMKLIDRKDLDEDIVVQLNKKYFVPLSIFFCFVAPTILGATWGDALGGFLYGGCVARVAIWHCTWSLNSFAHLLGDQPYSTEHSAKGELIVAILTNGEGHHNYHHEFPNDYRNGVKAHHYDPSKWLIWAFAKLRLAHSLITIPDAEIAKAEIQTLEQHARRMRQIAEEEDRLLWGPELESLPVWTLAEMKRLVADEGRDLFVIDGLVLDFAAFTKRHPGGEKLLTAYRGKDATKAFYGPLNNHTKSARTLLRTMRIAKVAP</sequence>
<feature type="compositionally biased region" description="Low complexity" evidence="13">
    <location>
        <begin position="1"/>
        <end position="16"/>
    </location>
</feature>
<keyword evidence="7 12" id="KW-0560">Oxidoreductase</keyword>
<dbReference type="Pfam" id="PF00173">
    <property type="entry name" value="Cyt-b5"/>
    <property type="match status" value="1"/>
</dbReference>
<reference evidence="17" key="1">
    <citation type="journal article" date="2018" name="Nat. Microbiol.">
        <title>Leveraging single-cell genomics to expand the fungal tree of life.</title>
        <authorList>
            <person name="Ahrendt S.R."/>
            <person name="Quandt C.A."/>
            <person name="Ciobanu D."/>
            <person name="Clum A."/>
            <person name="Salamov A."/>
            <person name="Andreopoulos B."/>
            <person name="Cheng J.F."/>
            <person name="Woyke T."/>
            <person name="Pelin A."/>
            <person name="Henrissat B."/>
            <person name="Reynolds N.K."/>
            <person name="Benny G.L."/>
            <person name="Smith M.E."/>
            <person name="James T.Y."/>
            <person name="Grigoriev I.V."/>
        </authorList>
    </citation>
    <scope>NUCLEOTIDE SEQUENCE [LARGE SCALE GENOMIC DNA]</scope>
</reference>
<keyword evidence="4 14" id="KW-0812">Transmembrane</keyword>
<comment type="similarity">
    <text evidence="2 12">Belongs to the fatty acid desaturase type 1 family.</text>
</comment>